<evidence type="ECO:0000256" key="4">
    <source>
        <dbReference type="ARBA" id="ARBA00023239"/>
    </source>
</evidence>
<keyword evidence="7" id="KW-0808">Transferase</keyword>
<dbReference type="Proteomes" id="UP001333710">
    <property type="component" value="Chromosome"/>
</dbReference>
<dbReference type="GO" id="GO:0008483">
    <property type="term" value="F:transaminase activity"/>
    <property type="evidence" value="ECO:0007669"/>
    <property type="project" value="UniProtKB-KW"/>
</dbReference>
<organism evidence="7 8">
    <name type="scientific">Planctobacterium marinum</name>
    <dbReference type="NCBI Taxonomy" id="1631968"/>
    <lineage>
        <taxon>Bacteria</taxon>
        <taxon>Pseudomonadati</taxon>
        <taxon>Pseudomonadota</taxon>
        <taxon>Gammaproteobacteria</taxon>
        <taxon>Alteromonadales</taxon>
        <taxon>Alteromonadaceae</taxon>
        <taxon>Planctobacterium</taxon>
    </lineage>
</organism>
<accession>A0AA48KP48</accession>
<dbReference type="GO" id="GO:0016831">
    <property type="term" value="F:carboxy-lyase activity"/>
    <property type="evidence" value="ECO:0007669"/>
    <property type="project" value="InterPro"/>
</dbReference>
<comment type="similarity">
    <text evidence="2 6">Belongs to the group II decarboxylase family.</text>
</comment>
<dbReference type="InterPro" id="IPR015421">
    <property type="entry name" value="PyrdxlP-dep_Trfase_major"/>
</dbReference>
<evidence type="ECO:0000256" key="3">
    <source>
        <dbReference type="ARBA" id="ARBA00022898"/>
    </source>
</evidence>
<dbReference type="InterPro" id="IPR015424">
    <property type="entry name" value="PyrdxlP-dep_Trfase"/>
</dbReference>
<feature type="modified residue" description="N6-(pyridoxal phosphate)lysine" evidence="5">
    <location>
        <position position="297"/>
    </location>
</feature>
<evidence type="ECO:0000313" key="8">
    <source>
        <dbReference type="Proteomes" id="UP001333710"/>
    </source>
</evidence>
<dbReference type="InterPro" id="IPR021115">
    <property type="entry name" value="Pyridoxal-P_BS"/>
</dbReference>
<evidence type="ECO:0000313" key="7">
    <source>
        <dbReference type="EMBL" id="BDX05043.1"/>
    </source>
</evidence>
<proteinExistence type="inferred from homology"/>
<keyword evidence="3 5" id="KW-0663">Pyridoxal phosphate</keyword>
<evidence type="ECO:0000256" key="5">
    <source>
        <dbReference type="PIRSR" id="PIRSR602129-50"/>
    </source>
</evidence>
<keyword evidence="8" id="KW-1185">Reference proteome</keyword>
<dbReference type="GO" id="GO:0030170">
    <property type="term" value="F:pyridoxal phosphate binding"/>
    <property type="evidence" value="ECO:0007669"/>
    <property type="project" value="InterPro"/>
</dbReference>
<dbReference type="SUPFAM" id="SSF53383">
    <property type="entry name" value="PLP-dependent transferases"/>
    <property type="match status" value="1"/>
</dbReference>
<dbReference type="EMBL" id="AP027272">
    <property type="protein sequence ID" value="BDX05043.1"/>
    <property type="molecule type" value="Genomic_DNA"/>
</dbReference>
<dbReference type="GO" id="GO:0005737">
    <property type="term" value="C:cytoplasm"/>
    <property type="evidence" value="ECO:0007669"/>
    <property type="project" value="TreeGrafter"/>
</dbReference>
<evidence type="ECO:0000256" key="1">
    <source>
        <dbReference type="ARBA" id="ARBA00001933"/>
    </source>
</evidence>
<dbReference type="RefSeq" id="WP_338290981.1">
    <property type="nucleotide sequence ID" value="NZ_AP027272.1"/>
</dbReference>
<evidence type="ECO:0000256" key="6">
    <source>
        <dbReference type="RuleBase" id="RU000382"/>
    </source>
</evidence>
<dbReference type="InterPro" id="IPR015422">
    <property type="entry name" value="PyrdxlP-dep_Trfase_small"/>
</dbReference>
<name>A0AA48KP48_9ALTE</name>
<gene>
    <name evidence="7" type="ORF">MACH26_05640</name>
</gene>
<protein>
    <submittedName>
        <fullName evidence="7">Aspartate aminotransferase family protein</fullName>
    </submittedName>
</protein>
<reference evidence="7" key="1">
    <citation type="submission" date="2023-01" db="EMBL/GenBank/DDBJ databases">
        <title>Complete genome sequence of Planctobacterium marinum strain Dej080120_11.</title>
        <authorList>
            <person name="Ueki S."/>
            <person name="Maruyama F."/>
        </authorList>
    </citation>
    <scope>NUCLEOTIDE SEQUENCE</scope>
    <source>
        <strain evidence="7">Dej080120_11</strain>
    </source>
</reference>
<sequence length="464" mass="50718">MSDSTLTYSQPGAEEWQHTLSEFQQRATQWLHGLEHHPVATLNATLPQSPLAAQGAGSEITIKKVHSELVPQMSASRGPRYWGFVTGGATPVATYADWLVALLDQNVSKDGDSIASMVERQAIQWLVELFNLPASFTGLCTTGATASNFLAAVTARQFAGTQQGIDVAKQGMAGLDIEIFSACPHASMIKTLGLAGFGQNNITQVKTSKDSEAMSPQDLAIKLKQSTAKSKIVISSAATVTGTSFDDLQQISALCLQHRAWLHVDAAFGIFARLLPDMEQNTAGIEQADSITLDGHKWLNVPYDCGMFLTRHQSLLKDSCHVAAPYLVQSGSEPDFMSLGMENSRRFRALPVWMTLHAYGKSGIRSWVEKNCRQAQLLAQFIAASTQWKLVYPCNLNVVLFRPLDDEVDCDSVLRHINARGKVFFSPGKWQGQAIIRAAFSNWQTEDSDVAIAIKELQTMAADL</sequence>
<dbReference type="PROSITE" id="PS00392">
    <property type="entry name" value="DDC_GAD_HDC_YDC"/>
    <property type="match status" value="1"/>
</dbReference>
<dbReference type="GO" id="GO:0019752">
    <property type="term" value="P:carboxylic acid metabolic process"/>
    <property type="evidence" value="ECO:0007669"/>
    <property type="project" value="InterPro"/>
</dbReference>
<dbReference type="Pfam" id="PF00282">
    <property type="entry name" value="Pyridoxal_deC"/>
    <property type="match status" value="1"/>
</dbReference>
<dbReference type="PANTHER" id="PTHR11999">
    <property type="entry name" value="GROUP II PYRIDOXAL-5-PHOSPHATE DECARBOXYLASE"/>
    <property type="match status" value="1"/>
</dbReference>
<dbReference type="Gene3D" id="3.90.1150.10">
    <property type="entry name" value="Aspartate Aminotransferase, domain 1"/>
    <property type="match status" value="1"/>
</dbReference>
<keyword evidence="4 6" id="KW-0456">Lyase</keyword>
<dbReference type="InterPro" id="IPR002129">
    <property type="entry name" value="PyrdxlP-dep_de-COase"/>
</dbReference>
<evidence type="ECO:0000256" key="2">
    <source>
        <dbReference type="ARBA" id="ARBA00009533"/>
    </source>
</evidence>
<dbReference type="PANTHER" id="PTHR11999:SF165">
    <property type="entry name" value="DECARBOXYLASE, PUTATIVE (AFU_ORTHOLOGUE AFUA_2G04980)-RELATED"/>
    <property type="match status" value="1"/>
</dbReference>
<comment type="cofactor">
    <cofactor evidence="1 5 6">
        <name>pyridoxal 5'-phosphate</name>
        <dbReference type="ChEBI" id="CHEBI:597326"/>
    </cofactor>
</comment>
<keyword evidence="7" id="KW-0032">Aminotransferase</keyword>
<dbReference type="AlphaFoldDB" id="A0AA48KP48"/>
<dbReference type="Gene3D" id="3.40.640.10">
    <property type="entry name" value="Type I PLP-dependent aspartate aminotransferase-like (Major domain)"/>
    <property type="match status" value="1"/>
</dbReference>
<dbReference type="KEGG" id="pmaw:MACH26_05640"/>
<dbReference type="InterPro" id="IPR010977">
    <property type="entry name" value="Aromatic_deC"/>
</dbReference>